<dbReference type="InterPro" id="IPR036390">
    <property type="entry name" value="WH_DNA-bd_sf"/>
</dbReference>
<evidence type="ECO:0000259" key="1">
    <source>
        <dbReference type="Pfam" id="PF06970"/>
    </source>
</evidence>
<sequence length="131" mass="15226">MTYLSKLSDLDESLNDLDSEQIYIPKVLLGNEDFKGLKPKEVLLYSFLLNRLREPFDFIQKGYDENGYTFVQFKVDELCELLNQSKSTVISLKKRLQQYGLIEEVKVGNNQPNRIYLTDKLVHYIAQGEGL</sequence>
<dbReference type="Proteomes" id="UP000264056">
    <property type="component" value="Unassembled WGS sequence"/>
</dbReference>
<evidence type="ECO:0000313" key="6">
    <source>
        <dbReference type="Proteomes" id="UP000262901"/>
    </source>
</evidence>
<evidence type="ECO:0000313" key="5">
    <source>
        <dbReference type="Proteomes" id="UP000246115"/>
    </source>
</evidence>
<dbReference type="Gene3D" id="1.10.10.10">
    <property type="entry name" value="Winged helix-like DNA-binding domain superfamily/Winged helix DNA-binding domain"/>
    <property type="match status" value="1"/>
</dbReference>
<reference evidence="5" key="3">
    <citation type="submission" date="2018-08" db="EMBL/GenBank/DDBJ databases">
        <title>Streptococcus chenjunshii sp. nov., isolated from stools sample of the Tibetan antelope in the Qinghai-Tibet plateau, China.</title>
        <authorList>
            <person name="Tian Z."/>
        </authorList>
    </citation>
    <scope>NUCLEOTIDE SEQUENCE [LARGE SCALE GENOMIC DNA]</scope>
    <source>
        <strain evidence="5">Z15</strain>
    </source>
</reference>
<dbReference type="InterPro" id="IPR036388">
    <property type="entry name" value="WH-like_DNA-bd_sf"/>
</dbReference>
<accession>A0A372KPB5</accession>
<evidence type="ECO:0000313" key="7">
    <source>
        <dbReference type="Proteomes" id="UP000264056"/>
    </source>
</evidence>
<name>A0A372KPB5_9STRE</name>
<dbReference type="AlphaFoldDB" id="A0A372KPB5"/>
<dbReference type="KEGG" id="schj:DDV21_005585"/>
<dbReference type="Proteomes" id="UP000262901">
    <property type="component" value="Unassembled WGS sequence"/>
</dbReference>
<evidence type="ECO:0000313" key="2">
    <source>
        <dbReference type="EMBL" id="AXQ78588.1"/>
    </source>
</evidence>
<reference evidence="2" key="4">
    <citation type="journal article" date="2019" name="Int. J. Syst. Evol. Microbiol.">
        <title>Streptococcus chenjunshii sp. nov. isolated from feces of Tibetan antelopes.</title>
        <authorList>
            <person name="Tian Z."/>
            <person name="Lu S."/>
            <person name="Jin D."/>
            <person name="Yang J."/>
            <person name="Pu J."/>
            <person name="Lai X.H."/>
            <person name="Bai X.N."/>
            <person name="Wu X.M."/>
            <person name="Li J."/>
            <person name="Wang S."/>
            <person name="Xu J."/>
        </authorList>
    </citation>
    <scope>NUCLEOTIDE SEQUENCE</scope>
    <source>
        <strain evidence="2">Z15</strain>
    </source>
</reference>
<proteinExistence type="predicted"/>
<keyword evidence="7" id="KW-1185">Reference proteome</keyword>
<dbReference type="Proteomes" id="UP000246115">
    <property type="component" value="Chromosome"/>
</dbReference>
<protein>
    <submittedName>
        <fullName evidence="4">Replication initiator protein A</fullName>
    </submittedName>
</protein>
<accession>A0A346NC43</accession>
<dbReference type="EMBL" id="QVQZ01000001">
    <property type="protein sequence ID" value="RFU54140.1"/>
    <property type="molecule type" value="Genomic_DNA"/>
</dbReference>
<dbReference type="RefSeq" id="WP_116877236.1">
    <property type="nucleotide sequence ID" value="NZ_CP031733.1"/>
</dbReference>
<organism evidence="4 6">
    <name type="scientific">Streptococcus chenjunshii</name>
    <dbReference type="NCBI Taxonomy" id="2173853"/>
    <lineage>
        <taxon>Bacteria</taxon>
        <taxon>Bacillati</taxon>
        <taxon>Bacillota</taxon>
        <taxon>Bacilli</taxon>
        <taxon>Lactobacillales</taxon>
        <taxon>Streptococcaceae</taxon>
        <taxon>Streptococcus</taxon>
    </lineage>
</organism>
<dbReference type="EMBL" id="QVQY01000001">
    <property type="protein sequence ID" value="RFU51948.1"/>
    <property type="molecule type" value="Genomic_DNA"/>
</dbReference>
<feature type="domain" description="Replication initiator A N-terminal" evidence="1">
    <location>
        <begin position="23"/>
        <end position="96"/>
    </location>
</feature>
<dbReference type="OrthoDB" id="1695311at2"/>
<dbReference type="SUPFAM" id="SSF46785">
    <property type="entry name" value="Winged helix' DNA-binding domain"/>
    <property type="match status" value="1"/>
</dbReference>
<dbReference type="Pfam" id="PF06970">
    <property type="entry name" value="RepA_N"/>
    <property type="match status" value="1"/>
</dbReference>
<dbReference type="EMBL" id="CP031733">
    <property type="protein sequence ID" value="AXQ78588.1"/>
    <property type="molecule type" value="Genomic_DNA"/>
</dbReference>
<evidence type="ECO:0000313" key="4">
    <source>
        <dbReference type="EMBL" id="RFU54140.1"/>
    </source>
</evidence>
<dbReference type="InterPro" id="IPR010724">
    <property type="entry name" value="RepA_N"/>
</dbReference>
<reference evidence="4 6" key="2">
    <citation type="submission" date="2018-08" db="EMBL/GenBank/DDBJ databases">
        <title>Draft genome of Streptococcus sp. nov. Z1.</title>
        <authorList>
            <person name="Tian Z."/>
        </authorList>
    </citation>
    <scope>NUCLEOTIDE SEQUENCE [LARGE SCALE GENOMIC DNA]</scope>
    <source>
        <strain evidence="4">Z1</strain>
        <strain evidence="6">Z1(2018)</strain>
    </source>
</reference>
<evidence type="ECO:0000313" key="3">
    <source>
        <dbReference type="EMBL" id="RFU51948.1"/>
    </source>
</evidence>
<reference evidence="3 7" key="1">
    <citation type="submission" date="2018-08" db="EMBL/GenBank/DDBJ databases">
        <title>Draft genome of Streptococcus sp .nov. Z2.</title>
        <authorList>
            <person name="Tian Z."/>
        </authorList>
    </citation>
    <scope>NUCLEOTIDE SEQUENCE [LARGE SCALE GENOMIC DNA]</scope>
    <source>
        <strain evidence="3 7">Z2</strain>
    </source>
</reference>
<gene>
    <name evidence="2" type="ORF">DDV21_005585</name>
    <name evidence="3" type="ORF">DDV22_00460</name>
    <name evidence="4" type="ORF">DDV23_01015</name>
</gene>